<dbReference type="GO" id="GO:0005829">
    <property type="term" value="C:cytosol"/>
    <property type="evidence" value="ECO:0007669"/>
    <property type="project" value="TreeGrafter"/>
</dbReference>
<evidence type="ECO:0000256" key="4">
    <source>
        <dbReference type="HAMAP-Rule" id="MF_01201"/>
    </source>
</evidence>
<feature type="active site" description="Proton acceptor; specific for L-alanine" evidence="4">
    <location>
        <position position="268"/>
    </location>
</feature>
<dbReference type="Pfam" id="PF01168">
    <property type="entry name" value="Ala_racemase_N"/>
    <property type="match status" value="1"/>
</dbReference>
<evidence type="ECO:0000256" key="3">
    <source>
        <dbReference type="ARBA" id="ARBA00023235"/>
    </source>
</evidence>
<feature type="domain" description="Alanine racemase C-terminal" evidence="7">
    <location>
        <begin position="247"/>
        <end position="374"/>
    </location>
</feature>
<dbReference type="EMBL" id="CP026538">
    <property type="protein sequence ID" value="QAZ67180.1"/>
    <property type="molecule type" value="Genomic_DNA"/>
</dbReference>
<dbReference type="UniPathway" id="UPA00042">
    <property type="reaction ID" value="UER00497"/>
</dbReference>
<evidence type="ECO:0000256" key="1">
    <source>
        <dbReference type="ARBA" id="ARBA00001933"/>
    </source>
</evidence>
<dbReference type="SMART" id="SM01005">
    <property type="entry name" value="Ala_racemase_C"/>
    <property type="match status" value="1"/>
</dbReference>
<dbReference type="InterPro" id="IPR011079">
    <property type="entry name" value="Ala_racemase_C"/>
</dbReference>
<dbReference type="OrthoDB" id="9813814at2"/>
<dbReference type="RefSeq" id="WP_129351496.1">
    <property type="nucleotide sequence ID" value="NZ_CP026538.1"/>
</dbReference>
<dbReference type="CDD" id="cd00430">
    <property type="entry name" value="PLPDE_III_AR"/>
    <property type="match status" value="1"/>
</dbReference>
<dbReference type="SUPFAM" id="SSF51419">
    <property type="entry name" value="PLP-binding barrel"/>
    <property type="match status" value="1"/>
</dbReference>
<reference evidence="8 9" key="1">
    <citation type="submission" date="2018-02" db="EMBL/GenBank/DDBJ databases">
        <title>Genome sequence of Desulfovibrio carbinolicus DSM 3852.</title>
        <authorList>
            <person name="Wilbanks E."/>
            <person name="Skennerton C.T."/>
            <person name="Orphan V.J."/>
        </authorList>
    </citation>
    <scope>NUCLEOTIDE SEQUENCE [LARGE SCALE GENOMIC DNA]</scope>
    <source>
        <strain evidence="8 9">DSM 3852</strain>
    </source>
</reference>
<evidence type="ECO:0000313" key="8">
    <source>
        <dbReference type="EMBL" id="QAZ67180.1"/>
    </source>
</evidence>
<dbReference type="InterPro" id="IPR009006">
    <property type="entry name" value="Ala_racemase/Decarboxylase_C"/>
</dbReference>
<evidence type="ECO:0000313" key="9">
    <source>
        <dbReference type="Proteomes" id="UP000293296"/>
    </source>
</evidence>
<dbReference type="KEGG" id="dcb:C3Y92_08025"/>
<evidence type="ECO:0000256" key="2">
    <source>
        <dbReference type="ARBA" id="ARBA00022898"/>
    </source>
</evidence>
<comment type="function">
    <text evidence="4">Catalyzes the interconversion of L-alanine and D-alanine. May also act on other amino acids.</text>
</comment>
<feature type="modified residue" description="N6-(pyridoxal phosphate)lysine" evidence="4 5">
    <location>
        <position position="36"/>
    </location>
</feature>
<dbReference type="SUPFAM" id="SSF50621">
    <property type="entry name" value="Alanine racemase C-terminal domain-like"/>
    <property type="match status" value="1"/>
</dbReference>
<accession>A0A4P6HMI6</accession>
<name>A0A4P6HMI6_9BACT</name>
<dbReference type="Gene3D" id="2.40.37.10">
    <property type="entry name" value="Lyase, Ornithine Decarboxylase, Chain A, domain 1"/>
    <property type="match status" value="1"/>
</dbReference>
<protein>
    <recommendedName>
        <fullName evidence="4">Alanine racemase</fullName>
        <ecNumber evidence="4">5.1.1.1</ecNumber>
    </recommendedName>
</protein>
<gene>
    <name evidence="8" type="primary">alr</name>
    <name evidence="8" type="ORF">C3Y92_08025</name>
</gene>
<comment type="cofactor">
    <cofactor evidence="1 4 5">
        <name>pyridoxal 5'-phosphate</name>
        <dbReference type="ChEBI" id="CHEBI:597326"/>
    </cofactor>
</comment>
<dbReference type="GO" id="GO:0030170">
    <property type="term" value="F:pyridoxal phosphate binding"/>
    <property type="evidence" value="ECO:0007669"/>
    <property type="project" value="UniProtKB-UniRule"/>
</dbReference>
<dbReference type="PRINTS" id="PR00992">
    <property type="entry name" value="ALARACEMASE"/>
</dbReference>
<keyword evidence="3 4" id="KW-0413">Isomerase</keyword>
<comment type="pathway">
    <text evidence="4">Amino-acid biosynthesis; D-alanine biosynthesis; D-alanine from L-alanine: step 1/1.</text>
</comment>
<dbReference type="PANTHER" id="PTHR30511">
    <property type="entry name" value="ALANINE RACEMASE"/>
    <property type="match status" value="1"/>
</dbReference>
<dbReference type="InterPro" id="IPR001608">
    <property type="entry name" value="Ala_racemase_N"/>
</dbReference>
<dbReference type="InterPro" id="IPR029066">
    <property type="entry name" value="PLP-binding_barrel"/>
</dbReference>
<feature type="binding site" evidence="4 6">
    <location>
        <position position="316"/>
    </location>
    <ligand>
        <name>substrate</name>
    </ligand>
</feature>
<keyword evidence="9" id="KW-1185">Reference proteome</keyword>
<proteinExistence type="inferred from homology"/>
<comment type="similarity">
    <text evidence="4">Belongs to the alanine racemase family.</text>
</comment>
<dbReference type="PROSITE" id="PS00395">
    <property type="entry name" value="ALANINE_RACEMASE"/>
    <property type="match status" value="1"/>
</dbReference>
<dbReference type="Proteomes" id="UP000293296">
    <property type="component" value="Chromosome"/>
</dbReference>
<dbReference type="GO" id="GO:0030632">
    <property type="term" value="P:D-alanine biosynthetic process"/>
    <property type="evidence" value="ECO:0007669"/>
    <property type="project" value="UniProtKB-UniRule"/>
</dbReference>
<dbReference type="InterPro" id="IPR020622">
    <property type="entry name" value="Ala_racemase_pyridoxalP-BS"/>
</dbReference>
<comment type="catalytic activity">
    <reaction evidence="4">
        <text>L-alanine = D-alanine</text>
        <dbReference type="Rhea" id="RHEA:20249"/>
        <dbReference type="ChEBI" id="CHEBI:57416"/>
        <dbReference type="ChEBI" id="CHEBI:57972"/>
        <dbReference type="EC" id="5.1.1.1"/>
    </reaction>
</comment>
<organism evidence="8 9">
    <name type="scientific">Solidesulfovibrio carbinolicus</name>
    <dbReference type="NCBI Taxonomy" id="296842"/>
    <lineage>
        <taxon>Bacteria</taxon>
        <taxon>Pseudomonadati</taxon>
        <taxon>Thermodesulfobacteriota</taxon>
        <taxon>Desulfovibrionia</taxon>
        <taxon>Desulfovibrionales</taxon>
        <taxon>Desulfovibrionaceae</taxon>
        <taxon>Solidesulfovibrio</taxon>
    </lineage>
</organism>
<evidence type="ECO:0000259" key="7">
    <source>
        <dbReference type="SMART" id="SM01005"/>
    </source>
</evidence>
<keyword evidence="2 4" id="KW-0663">Pyridoxal phosphate</keyword>
<feature type="active site" description="Proton acceptor; specific for D-alanine" evidence="4">
    <location>
        <position position="36"/>
    </location>
</feature>
<dbReference type="GO" id="GO:0008784">
    <property type="term" value="F:alanine racemase activity"/>
    <property type="evidence" value="ECO:0007669"/>
    <property type="project" value="UniProtKB-UniRule"/>
</dbReference>
<dbReference type="NCBIfam" id="TIGR00492">
    <property type="entry name" value="alr"/>
    <property type="match status" value="1"/>
</dbReference>
<dbReference type="HAMAP" id="MF_01201">
    <property type="entry name" value="Ala_racemase"/>
    <property type="match status" value="1"/>
</dbReference>
<dbReference type="AlphaFoldDB" id="A0A4P6HMI6"/>
<feature type="binding site" evidence="4 6">
    <location>
        <position position="135"/>
    </location>
    <ligand>
        <name>substrate</name>
    </ligand>
</feature>
<evidence type="ECO:0000256" key="5">
    <source>
        <dbReference type="PIRSR" id="PIRSR600821-50"/>
    </source>
</evidence>
<dbReference type="Gene3D" id="3.20.20.10">
    <property type="entry name" value="Alanine racemase"/>
    <property type="match status" value="1"/>
</dbReference>
<dbReference type="EC" id="5.1.1.1" evidence="4"/>
<evidence type="ECO:0000256" key="6">
    <source>
        <dbReference type="PIRSR" id="PIRSR600821-52"/>
    </source>
</evidence>
<dbReference type="PANTHER" id="PTHR30511:SF0">
    <property type="entry name" value="ALANINE RACEMASE, CATABOLIC-RELATED"/>
    <property type="match status" value="1"/>
</dbReference>
<dbReference type="InterPro" id="IPR000821">
    <property type="entry name" value="Ala_racemase"/>
</dbReference>
<sequence>MPIEHNYLRTRIRTENIVANYTRLRAQGGQVVSVIKADAYGHGLLETATALAGAGCESFAVGSAAEGAALRDAGCTAEIISLLGPVLPEDEQLIIEKNLVPFMHDFDQLSRLAATCTRLGRSAKVALKFDTGMARLGFVEADAPKLAEMLCASPCIEVVMVSSHLATADDPGAFEFVAEQGARFARICQTLRHGGLTFRASLCNSAGILAHAGAIGFDARRAGIALYGVNPFAGSAREALGHGLLPAMETVTRIVSVHDLPRGASISYGRTYVAERDMRVAIVAAGYADAYSRGLSNKGFMCLAGRRVPILGRVCMQLTAVDVSGLDAVRPGDAIHLLGGEGPGAVTADDLALWWGTIPYEVFCLLGLNPREYVA</sequence>
<dbReference type="Pfam" id="PF00842">
    <property type="entry name" value="Ala_racemase_C"/>
    <property type="match status" value="1"/>
</dbReference>